<evidence type="ECO:0000259" key="7">
    <source>
        <dbReference type="Pfam" id="PF10035"/>
    </source>
</evidence>
<sequence length="280" mass="30345">MKQVSELRSYSLIILGTFIVALAFNLFMLPASLAAGGVSGISIILNDLYGFTPAVVQLIINVPLFFVGYLILGKSFSAKTLVGTFILPVFIWLTSFKTFSVTDPFLASVYGGILFGVGLGLVFKGNGSTGGTTIISQIMRKYFNISSGFAQLIIDGIIVVAAMIVFNLELALYAMVALFIGSKVIDFVLLRSTNSKLVLIITEHDQVVTDLIYNEIDRGVTKVWSEGGYSKARKSLLFSVVDQSEAVYLKELIQTHDSNSFVVFLSASEIIGKGFSLPKS</sequence>
<dbReference type="GO" id="GO:0005886">
    <property type="term" value="C:plasma membrane"/>
    <property type="evidence" value="ECO:0007669"/>
    <property type="project" value="UniProtKB-SubCell"/>
</dbReference>
<comment type="subcellular location">
    <subcellularLocation>
        <location evidence="1">Cell membrane</location>
        <topology evidence="1">Multi-pass membrane protein</topology>
    </subcellularLocation>
</comment>
<dbReference type="PIRSF" id="PIRSF006483">
    <property type="entry name" value="Membrane_protein_YitT"/>
    <property type="match status" value="1"/>
</dbReference>
<dbReference type="KEGG" id="ble:BleG1_0283"/>
<evidence type="ECO:0000256" key="1">
    <source>
        <dbReference type="ARBA" id="ARBA00004651"/>
    </source>
</evidence>
<accession>A0A060LND7</accession>
<keyword evidence="5 6" id="KW-0472">Membrane</keyword>
<dbReference type="eggNOG" id="COG1284">
    <property type="taxonomic scope" value="Bacteria"/>
</dbReference>
<dbReference type="PANTHER" id="PTHR33545">
    <property type="entry name" value="UPF0750 MEMBRANE PROTEIN YITT-RELATED"/>
    <property type="match status" value="1"/>
</dbReference>
<feature type="transmembrane region" description="Helical" evidence="6">
    <location>
        <begin position="143"/>
        <end position="164"/>
    </location>
</feature>
<gene>
    <name evidence="8" type="ORF">BleG1_0283</name>
</gene>
<dbReference type="Pfam" id="PF02588">
    <property type="entry name" value="YitT_membrane"/>
    <property type="match status" value="1"/>
</dbReference>
<feature type="transmembrane region" description="Helical" evidence="6">
    <location>
        <begin position="12"/>
        <end position="45"/>
    </location>
</feature>
<keyword evidence="4 6" id="KW-1133">Transmembrane helix</keyword>
<dbReference type="HOGENOM" id="CLU_063199_1_1_9"/>
<evidence type="ECO:0000313" key="9">
    <source>
        <dbReference type="Proteomes" id="UP000027142"/>
    </source>
</evidence>
<keyword evidence="3 6" id="KW-0812">Transmembrane</keyword>
<protein>
    <recommendedName>
        <fullName evidence="7">DUF2179 domain-containing protein</fullName>
    </recommendedName>
</protein>
<dbReference type="Proteomes" id="UP000027142">
    <property type="component" value="Chromosome"/>
</dbReference>
<proteinExistence type="predicted"/>
<keyword evidence="2" id="KW-1003">Cell membrane</keyword>
<dbReference type="InterPro" id="IPR051461">
    <property type="entry name" value="UPF0750_membrane"/>
</dbReference>
<feature type="transmembrane region" description="Helical" evidence="6">
    <location>
        <begin position="81"/>
        <end position="99"/>
    </location>
</feature>
<dbReference type="Gene3D" id="3.30.70.120">
    <property type="match status" value="1"/>
</dbReference>
<name>A0A060LND7_9BACI</name>
<dbReference type="OrthoDB" id="1758221at2"/>
<dbReference type="InterPro" id="IPR019264">
    <property type="entry name" value="DUF2179"/>
</dbReference>
<dbReference type="AlphaFoldDB" id="A0A060LND7"/>
<organism evidence="8 9">
    <name type="scientific">Shouchella lehensis G1</name>
    <dbReference type="NCBI Taxonomy" id="1246626"/>
    <lineage>
        <taxon>Bacteria</taxon>
        <taxon>Bacillati</taxon>
        <taxon>Bacillota</taxon>
        <taxon>Bacilli</taxon>
        <taxon>Bacillales</taxon>
        <taxon>Bacillaceae</taxon>
        <taxon>Shouchella</taxon>
    </lineage>
</organism>
<keyword evidence="9" id="KW-1185">Reference proteome</keyword>
<dbReference type="InterPro" id="IPR015867">
    <property type="entry name" value="N-reg_PII/ATP_PRibTrfase_C"/>
</dbReference>
<evidence type="ECO:0000256" key="5">
    <source>
        <dbReference type="ARBA" id="ARBA00023136"/>
    </source>
</evidence>
<evidence type="ECO:0000256" key="3">
    <source>
        <dbReference type="ARBA" id="ARBA00022692"/>
    </source>
</evidence>
<dbReference type="PATRIC" id="fig|1246626.3.peg.269"/>
<dbReference type="EMBL" id="CP003923">
    <property type="protein sequence ID" value="AIC92891.1"/>
    <property type="molecule type" value="Genomic_DNA"/>
</dbReference>
<feature type="transmembrane region" description="Helical" evidence="6">
    <location>
        <begin position="51"/>
        <end position="72"/>
    </location>
</feature>
<evidence type="ECO:0000256" key="4">
    <source>
        <dbReference type="ARBA" id="ARBA00022989"/>
    </source>
</evidence>
<feature type="domain" description="DUF2179" evidence="7">
    <location>
        <begin position="218"/>
        <end position="272"/>
    </location>
</feature>
<dbReference type="InterPro" id="IPR003740">
    <property type="entry name" value="YitT"/>
</dbReference>
<dbReference type="CDD" id="cd16380">
    <property type="entry name" value="YitT_C"/>
    <property type="match status" value="1"/>
</dbReference>
<dbReference type="Pfam" id="PF10035">
    <property type="entry name" value="DUF2179"/>
    <property type="match status" value="1"/>
</dbReference>
<evidence type="ECO:0000313" key="8">
    <source>
        <dbReference type="EMBL" id="AIC92891.1"/>
    </source>
</evidence>
<dbReference type="STRING" id="1246626.BleG1_0283"/>
<evidence type="ECO:0000256" key="2">
    <source>
        <dbReference type="ARBA" id="ARBA00022475"/>
    </source>
</evidence>
<feature type="transmembrane region" description="Helical" evidence="6">
    <location>
        <begin position="170"/>
        <end position="190"/>
    </location>
</feature>
<dbReference type="RefSeq" id="WP_038476294.1">
    <property type="nucleotide sequence ID" value="NZ_CP003923.1"/>
</dbReference>
<evidence type="ECO:0000256" key="6">
    <source>
        <dbReference type="SAM" id="Phobius"/>
    </source>
</evidence>
<feature type="transmembrane region" description="Helical" evidence="6">
    <location>
        <begin position="105"/>
        <end position="123"/>
    </location>
</feature>
<reference evidence="8 9" key="1">
    <citation type="journal article" date="2014" name="Gene">
        <title>A comparative genomic analysis of the alkalitolerant soil bacterium Bacillus lehensis G1.</title>
        <authorList>
            <person name="Noor Y.M."/>
            <person name="Samsulrizal N.H."/>
            <person name="Jema'on N.A."/>
            <person name="Low K.O."/>
            <person name="Ramli A.N."/>
            <person name="Alias N.I."/>
            <person name="Damis S.I."/>
            <person name="Fuzi S.F."/>
            <person name="Isa M.N."/>
            <person name="Murad A.M."/>
            <person name="Raih M.F."/>
            <person name="Bakar F.D."/>
            <person name="Najimudin N."/>
            <person name="Mahadi N.M."/>
            <person name="Illias R.M."/>
        </authorList>
    </citation>
    <scope>NUCLEOTIDE SEQUENCE [LARGE SCALE GENOMIC DNA]</scope>
    <source>
        <strain evidence="8 9">G1</strain>
    </source>
</reference>
<dbReference type="PANTHER" id="PTHR33545:SF9">
    <property type="entry name" value="UPF0750 MEMBRANE PROTEIN YITE"/>
    <property type="match status" value="1"/>
</dbReference>